<evidence type="ECO:0000313" key="3">
    <source>
        <dbReference type="EMBL" id="OHU81497.1"/>
    </source>
</evidence>
<proteinExistence type="predicted"/>
<feature type="region of interest" description="Disordered" evidence="2">
    <location>
        <begin position="22"/>
        <end position="42"/>
    </location>
</feature>
<reference evidence="3 4" key="1">
    <citation type="submission" date="2016-10" db="EMBL/GenBank/DDBJ databases">
        <title>Genome sequence of Mycobacterium talmonii.</title>
        <authorList>
            <person name="Greninger A.L."/>
            <person name="Elliott B."/>
            <person name="Vasireddy S."/>
            <person name="Vasireddy R."/>
        </authorList>
    </citation>
    <scope>NUCLEOTIDE SEQUENCE [LARGE SCALE GENOMIC DNA]</scope>
    <source>
        <strain evidence="4">NE-TNMC-100812</strain>
    </source>
</reference>
<name>A0A1S1MF60_9MYCO</name>
<feature type="region of interest" description="Disordered" evidence="2">
    <location>
        <begin position="70"/>
        <end position="94"/>
    </location>
</feature>
<dbReference type="Proteomes" id="UP000179734">
    <property type="component" value="Unassembled WGS sequence"/>
</dbReference>
<keyword evidence="4" id="KW-1185">Reference proteome</keyword>
<evidence type="ECO:0000313" key="4">
    <source>
        <dbReference type="Proteomes" id="UP000179734"/>
    </source>
</evidence>
<sequence length="128" mass="13482">MPQSWASAAPEIRLASLATALPTTGSAAPPGAASPGMFGGIPPVGSVVNAPRGEGRSRYAARAKVVAAMGAGHDKSRDRWMNPAPARLGEDPLSEREREELAKLRDELVDLAMERDAAARLIREAIRS</sequence>
<organism evidence="3 4">
    <name type="scientific">Mycobacterium talmoniae</name>
    <dbReference type="NCBI Taxonomy" id="1858794"/>
    <lineage>
        <taxon>Bacteria</taxon>
        <taxon>Bacillati</taxon>
        <taxon>Actinomycetota</taxon>
        <taxon>Actinomycetes</taxon>
        <taxon>Mycobacteriales</taxon>
        <taxon>Mycobacteriaceae</taxon>
        <taxon>Mycobacterium</taxon>
    </lineage>
</organism>
<keyword evidence="1" id="KW-0175">Coiled coil</keyword>
<dbReference type="EMBL" id="MLQM01000335">
    <property type="protein sequence ID" value="OHU81497.1"/>
    <property type="molecule type" value="Genomic_DNA"/>
</dbReference>
<evidence type="ECO:0000256" key="2">
    <source>
        <dbReference type="SAM" id="MobiDB-lite"/>
    </source>
</evidence>
<dbReference type="AlphaFoldDB" id="A0A1S1MF60"/>
<comment type="caution">
    <text evidence="3">The sequence shown here is derived from an EMBL/GenBank/DDBJ whole genome shotgun (WGS) entry which is preliminary data.</text>
</comment>
<protein>
    <submittedName>
        <fullName evidence="3">Uncharacterized protein</fullName>
    </submittedName>
</protein>
<feature type="coiled-coil region" evidence="1">
    <location>
        <begin position="94"/>
        <end position="121"/>
    </location>
</feature>
<feature type="compositionally biased region" description="Low complexity" evidence="2">
    <location>
        <begin position="22"/>
        <end position="36"/>
    </location>
</feature>
<gene>
    <name evidence="3" type="ORF">BKN37_27155</name>
</gene>
<evidence type="ECO:0000256" key="1">
    <source>
        <dbReference type="SAM" id="Coils"/>
    </source>
</evidence>
<accession>A0A1S1MF60</accession>